<dbReference type="RefSeq" id="WP_308371588.1">
    <property type="nucleotide sequence ID" value="NZ_CP124545.1"/>
</dbReference>
<proteinExistence type="predicted"/>
<accession>A0AAX4A065</accession>
<dbReference type="Proteomes" id="UP001230933">
    <property type="component" value="Chromosome"/>
</dbReference>
<dbReference type="EMBL" id="CP124545">
    <property type="protein sequence ID" value="WMN01969.1"/>
    <property type="molecule type" value="Genomic_DNA"/>
</dbReference>
<feature type="region of interest" description="Disordered" evidence="1">
    <location>
        <begin position="19"/>
        <end position="45"/>
    </location>
</feature>
<protein>
    <submittedName>
        <fullName evidence="2">Uncharacterized protein</fullName>
    </submittedName>
</protein>
<evidence type="ECO:0000313" key="2">
    <source>
        <dbReference type="EMBL" id="WMN01969.1"/>
    </source>
</evidence>
<evidence type="ECO:0000256" key="1">
    <source>
        <dbReference type="SAM" id="MobiDB-lite"/>
    </source>
</evidence>
<name>A0AAX4A065_RHOER</name>
<organism evidence="2 3">
    <name type="scientific">Rhodococcus erythropolis</name>
    <name type="common">Arthrobacter picolinophilus</name>
    <dbReference type="NCBI Taxonomy" id="1833"/>
    <lineage>
        <taxon>Bacteria</taxon>
        <taxon>Bacillati</taxon>
        <taxon>Actinomycetota</taxon>
        <taxon>Actinomycetes</taxon>
        <taxon>Mycobacteriales</taxon>
        <taxon>Nocardiaceae</taxon>
        <taxon>Rhodococcus</taxon>
        <taxon>Rhodococcus erythropolis group</taxon>
    </lineage>
</organism>
<evidence type="ECO:0000313" key="3">
    <source>
        <dbReference type="Proteomes" id="UP001230933"/>
    </source>
</evidence>
<feature type="region of interest" description="Disordered" evidence="1">
    <location>
        <begin position="78"/>
        <end position="102"/>
    </location>
</feature>
<dbReference type="AlphaFoldDB" id="A0AAX4A065"/>
<feature type="compositionally biased region" description="Basic and acidic residues" evidence="1">
    <location>
        <begin position="24"/>
        <end position="44"/>
    </location>
</feature>
<sequence length="102" mass="10605">MVLEDGGAVVSLVGSALRFPRPNVNDRPDAPETIERDDTPRGDPEELTVTARRIEDEVSAACGSASATAAIMREGLADGSAQRVRTASGADRIQEAGKPSGN</sequence>
<reference evidence="2" key="1">
    <citation type="submission" date="2023-08" db="EMBL/GenBank/DDBJ databases">
        <title>Isolation and Characterization of Rhodococcus erythropolis MGMM8.</title>
        <authorList>
            <person name="Diabankana R.G.C."/>
            <person name="Afordoanyi D.M."/>
            <person name="Validov S.Z."/>
        </authorList>
    </citation>
    <scope>NUCLEOTIDE SEQUENCE</scope>
    <source>
        <strain evidence="2">MGMM8</strain>
    </source>
</reference>
<gene>
    <name evidence="2" type="ORF">QIE55_29895</name>
</gene>